<dbReference type="AlphaFoldDB" id="A0A2V2UJD9"/>
<dbReference type="InterPro" id="IPR036389">
    <property type="entry name" value="RNase_III_sf"/>
</dbReference>
<keyword evidence="1" id="KW-0378">Hydrolase</keyword>
<dbReference type="VEuPathDB" id="TriTrypDB:TCSYLVIO_002572"/>
<dbReference type="GO" id="GO:0006396">
    <property type="term" value="P:RNA processing"/>
    <property type="evidence" value="ECO:0007669"/>
    <property type="project" value="InterPro"/>
</dbReference>
<reference evidence="1 2" key="1">
    <citation type="journal article" date="2018" name="Microb. Genom.">
        <title>Expanding an expanded genome: long-read sequencing of Trypanosoma cruzi.</title>
        <authorList>
            <person name="Berna L."/>
            <person name="Rodriguez M."/>
            <person name="Chiribao M.L."/>
            <person name="Parodi-Talice A."/>
            <person name="Pita S."/>
            <person name="Rijo G."/>
            <person name="Alvarez-Valin F."/>
            <person name="Robello C."/>
        </authorList>
    </citation>
    <scope>NUCLEOTIDE SEQUENCE [LARGE SCALE GENOMIC DNA]</scope>
    <source>
        <strain evidence="1 2">Dm28c</strain>
    </source>
</reference>
<dbReference type="VEuPathDB" id="TriTrypDB:C3747_10g468"/>
<evidence type="ECO:0000313" key="2">
    <source>
        <dbReference type="Proteomes" id="UP000246121"/>
    </source>
</evidence>
<protein>
    <submittedName>
        <fullName evidence="1">Putative RNA processing endonuclease 1</fullName>
    </submittedName>
</protein>
<dbReference type="VEuPathDB" id="TriTrypDB:TcG_05938"/>
<dbReference type="VEuPathDB" id="TriTrypDB:TCDM_08372"/>
<sequence length="485" mass="54841">MLQSVRRVRPSLFLVVPMRLKGTRGIVSTATIHGKMSHSLVFAPQPTSRMPEEFFLPPNSNRCRLCGEVQFRGLTHTGSVLHQSVESIMWLLVARAKRHPSGAVGVSPEASSAFFLEETRRWERVLGHSSCFTLTPHMQEFGETETGNEHVMAKCSPDMAPENLWRHVMGRKASQLREKLHALMELGLLKLTTPNGDKTDPSKFYRDAGFQRMECIGDHNWGHSVCHRLVVLFPEVNWRTLTNTSVVDALRTVLESNQHLDYVFTALRLDEILRNCGTQKISTKLKADVIEAIAGELHVALWSLEPYDTDGISTRFSMHGATVAPSLAIFVRVCLNELMDIILYCHMAKYNVPLVRAVVELCRREAYLMDWLSSPYYALSKSRRWRSSTTGRPRWILPSPPPLHHEPQPQCCGASTHIAISWAYAPVPVATPDEIYDTETVLTDGLLQETKRPVTAAVERHNTWLAARELMHTCDAFRLLSRTQT</sequence>
<dbReference type="GO" id="GO:0004525">
    <property type="term" value="F:ribonuclease III activity"/>
    <property type="evidence" value="ECO:0007669"/>
    <property type="project" value="InterPro"/>
</dbReference>
<comment type="caution">
    <text evidence="1">The sequence shown here is derived from an EMBL/GenBank/DDBJ whole genome shotgun (WGS) entry which is preliminary data.</text>
</comment>
<accession>A0A2V2UJD9</accession>
<dbReference type="EMBL" id="PRFA01000253">
    <property type="protein sequence ID" value="PWU84130.1"/>
    <property type="molecule type" value="Genomic_DNA"/>
</dbReference>
<keyword evidence="1" id="KW-0255">Endonuclease</keyword>
<proteinExistence type="predicted"/>
<dbReference type="SUPFAM" id="SSF69065">
    <property type="entry name" value="RNase III domain-like"/>
    <property type="match status" value="1"/>
</dbReference>
<dbReference type="VEuPathDB" id="TriTrypDB:Tc_MARK_1306"/>
<dbReference type="VEuPathDB" id="TriTrypDB:BCY84_15779"/>
<dbReference type="VEuPathDB" id="TriTrypDB:TcCLB.506585.90"/>
<name>A0A2V2UJD9_TRYCR</name>
<dbReference type="VEuPathDB" id="TriTrypDB:TcYC6_0014510"/>
<dbReference type="PANTHER" id="PTHR39671:SF2">
    <property type="entry name" value="COMPLEX PROTEIN NUCLEASE, PUTATIVE KREPB1-RELATED"/>
    <property type="match status" value="1"/>
</dbReference>
<evidence type="ECO:0000313" key="1">
    <source>
        <dbReference type="EMBL" id="PWU84130.1"/>
    </source>
</evidence>
<dbReference type="Gene3D" id="1.10.1520.10">
    <property type="entry name" value="Ribonuclease III domain"/>
    <property type="match status" value="1"/>
</dbReference>
<gene>
    <name evidence="1" type="ORF">C4B63_253g10</name>
</gene>
<dbReference type="VEuPathDB" id="TriTrypDB:TcBrA4_0078870"/>
<dbReference type="Proteomes" id="UP000246121">
    <property type="component" value="Unassembled WGS sequence"/>
</dbReference>
<dbReference type="VEuPathDB" id="TriTrypDB:ECC02_006243"/>
<dbReference type="PANTHER" id="PTHR39671">
    <property type="entry name" value="COMPLEX PROTEIN NUCLEASE, PUTATIVE KREPB1-RELATED-RELATED"/>
    <property type="match status" value="1"/>
</dbReference>
<dbReference type="VEuPathDB" id="TriTrypDB:TcCL_NonESM06735"/>
<organism evidence="1 2">
    <name type="scientific">Trypanosoma cruzi</name>
    <dbReference type="NCBI Taxonomy" id="5693"/>
    <lineage>
        <taxon>Eukaryota</taxon>
        <taxon>Discoba</taxon>
        <taxon>Euglenozoa</taxon>
        <taxon>Kinetoplastea</taxon>
        <taxon>Metakinetoplastina</taxon>
        <taxon>Trypanosomatida</taxon>
        <taxon>Trypanosomatidae</taxon>
        <taxon>Trypanosoma</taxon>
        <taxon>Schizotrypanum</taxon>
    </lineage>
</organism>
<keyword evidence="1" id="KW-0540">Nuclease</keyword>
<dbReference type="VEuPathDB" id="TriTrypDB:C4B63_253g10"/>
<dbReference type="VEuPathDB" id="TriTrypDB:TcCLB.506931.64"/>